<dbReference type="VEuPathDB" id="FungiDB:MSYG_0285"/>
<keyword evidence="1" id="KW-0808">Transferase</keyword>
<dbReference type="Gene3D" id="3.40.50.2000">
    <property type="entry name" value="Glycogen Phosphorylase B"/>
    <property type="match status" value="2"/>
</dbReference>
<keyword evidence="2" id="KW-0812">Transmembrane</keyword>
<protein>
    <submittedName>
        <fullName evidence="5">Uncharacterized protein</fullName>
    </submittedName>
</protein>
<evidence type="ECO:0000313" key="6">
    <source>
        <dbReference type="Proteomes" id="UP000186303"/>
    </source>
</evidence>
<dbReference type="Proteomes" id="UP000186303">
    <property type="component" value="Chromosome 1"/>
</dbReference>
<dbReference type="Pfam" id="PF00534">
    <property type="entry name" value="Glycos_transf_1"/>
    <property type="match status" value="1"/>
</dbReference>
<keyword evidence="6" id="KW-1185">Reference proteome</keyword>
<dbReference type="InterPro" id="IPR001296">
    <property type="entry name" value="Glyco_trans_1"/>
</dbReference>
<dbReference type="OrthoDB" id="443318at2759"/>
<feature type="domain" description="Glycosyltransferase subfamily 4-like N-terminal" evidence="4">
    <location>
        <begin position="39"/>
        <end position="204"/>
    </location>
</feature>
<keyword evidence="2" id="KW-0472">Membrane</keyword>
<reference evidence="6" key="1">
    <citation type="journal article" date="2017" name="Nucleic Acids Res.">
        <title>Proteogenomics produces comprehensive and highly accurate protein-coding gene annotation in a complete genome assembly of Malassezia sympodialis.</title>
        <authorList>
            <person name="Zhu Y."/>
            <person name="Engstroem P.G."/>
            <person name="Tellgren-Roth C."/>
            <person name="Baudo C.D."/>
            <person name="Kennell J.C."/>
            <person name="Sun S."/>
            <person name="Billmyre R.B."/>
            <person name="Schroeder M.S."/>
            <person name="Andersson A."/>
            <person name="Holm T."/>
            <person name="Sigurgeirsson B."/>
            <person name="Wu G."/>
            <person name="Sankaranarayanan S.R."/>
            <person name="Siddharthan R."/>
            <person name="Sanyal K."/>
            <person name="Lundeberg J."/>
            <person name="Nystedt B."/>
            <person name="Boekhout T."/>
            <person name="Dawson T.L. Jr."/>
            <person name="Heitman J."/>
            <person name="Scheynius A."/>
            <person name="Lehtioe J."/>
        </authorList>
    </citation>
    <scope>NUCLEOTIDE SEQUENCE [LARGE SCALE GENOMIC DNA]</scope>
    <source>
        <strain evidence="6">ATCC 42132</strain>
    </source>
</reference>
<dbReference type="Pfam" id="PF13439">
    <property type="entry name" value="Glyco_transf_4"/>
    <property type="match status" value="1"/>
</dbReference>
<gene>
    <name evidence="5" type="ORF">MSYG_0285</name>
</gene>
<proteinExistence type="predicted"/>
<dbReference type="AlphaFoldDB" id="A0A1M8A0M8"/>
<organism evidence="5 6">
    <name type="scientific">Malassezia sympodialis (strain ATCC 42132)</name>
    <name type="common">Atopic eczema-associated yeast</name>
    <dbReference type="NCBI Taxonomy" id="1230383"/>
    <lineage>
        <taxon>Eukaryota</taxon>
        <taxon>Fungi</taxon>
        <taxon>Dikarya</taxon>
        <taxon>Basidiomycota</taxon>
        <taxon>Ustilaginomycotina</taxon>
        <taxon>Malasseziomycetes</taxon>
        <taxon>Malasseziales</taxon>
        <taxon>Malasseziaceae</taxon>
        <taxon>Malassezia</taxon>
    </lineage>
</organism>
<sequence length="623" mass="68749">MIGVQVDPILDAVSYPYPIDRKRRKLRVAIVTENFLPKIDGVTRTLGRLLEHMHNEGHEAIVMGPDTGLKEYLGHPVVGTFGIPIIVYPGLKLNFARLRFIRRLQQFRPDVVHFVDPIWLGAQMIPLCKLYLPNVPRVSSYHTNLPTYASLFGCGFLEPGMWNLIRMLHNQCDMVLCPSESTRRMLRMRGFENVEIWGRGVDIDIFTPTARDENLRESWGCKPKSQALLNALHDQAISSLERNKGLSPEDAFIRTPDTIPMSEFSPPPAYESVCDVPPLPGTAFALPPALLEEPVSQPVPTASSAVDSDSKAVVLFVGRISWEKNIRLLVEAFHLLPQSVKNNAKLVIVGDGPARAELTRLCQKYGLDASFMGHQKGKRLASMYASSSIFAFPSFTETFGQVVLEALASGLPVVGLHAEGTSDLVCHGTTGLLLDTHRAVSGGNVQPAPVLDSSVMAPQRQNSLRERLGESVVQGEQMSLSSSSERAVPVAASGNLKPGLPSPMPSVKEFASIMSPSTRSFQQCAQAYSILLERLIRDRTLRATMGQRAQEYASNKTWWDAMEAPVRGYEQVITKAGQTNLTDAELEALRNAQRRIAPLSGPYITGLVVLYLALFIVLWTYLL</sequence>
<dbReference type="EMBL" id="LT671821">
    <property type="protein sequence ID" value="SHO75951.1"/>
    <property type="molecule type" value="Genomic_DNA"/>
</dbReference>
<dbReference type="GO" id="GO:0016757">
    <property type="term" value="F:glycosyltransferase activity"/>
    <property type="evidence" value="ECO:0007669"/>
    <property type="project" value="UniProtKB-KW"/>
</dbReference>
<keyword evidence="1" id="KW-0328">Glycosyltransferase</keyword>
<feature type="transmembrane region" description="Helical" evidence="2">
    <location>
        <begin position="603"/>
        <end position="622"/>
    </location>
</feature>
<feature type="domain" description="Glycosyl transferase family 1" evidence="3">
    <location>
        <begin position="309"/>
        <end position="438"/>
    </location>
</feature>
<dbReference type="CDD" id="cd03814">
    <property type="entry name" value="GT4-like"/>
    <property type="match status" value="1"/>
</dbReference>
<dbReference type="InterPro" id="IPR028098">
    <property type="entry name" value="Glyco_trans_4-like_N"/>
</dbReference>
<evidence type="ECO:0000259" key="3">
    <source>
        <dbReference type="Pfam" id="PF00534"/>
    </source>
</evidence>
<dbReference type="PANTHER" id="PTHR45947:SF3">
    <property type="entry name" value="SULFOQUINOVOSYL TRANSFERASE SQD2"/>
    <property type="match status" value="1"/>
</dbReference>
<evidence type="ECO:0000313" key="5">
    <source>
        <dbReference type="EMBL" id="SHO75951.1"/>
    </source>
</evidence>
<evidence type="ECO:0000259" key="4">
    <source>
        <dbReference type="Pfam" id="PF13439"/>
    </source>
</evidence>
<dbReference type="STRING" id="1230383.A0A1M8A0M8"/>
<dbReference type="PANTHER" id="PTHR45947">
    <property type="entry name" value="SULFOQUINOVOSYL TRANSFERASE SQD2"/>
    <property type="match status" value="1"/>
</dbReference>
<keyword evidence="2" id="KW-1133">Transmembrane helix</keyword>
<dbReference type="OMA" id="KTWWDAM"/>
<dbReference type="InterPro" id="IPR050194">
    <property type="entry name" value="Glycosyltransferase_grp1"/>
</dbReference>
<accession>A0A1M8A0M8</accession>
<evidence type="ECO:0000256" key="2">
    <source>
        <dbReference type="SAM" id="Phobius"/>
    </source>
</evidence>
<evidence type="ECO:0000256" key="1">
    <source>
        <dbReference type="ARBA" id="ARBA00022676"/>
    </source>
</evidence>
<dbReference type="SUPFAM" id="SSF53756">
    <property type="entry name" value="UDP-Glycosyltransferase/glycogen phosphorylase"/>
    <property type="match status" value="1"/>
</dbReference>
<name>A0A1M8A0M8_MALS4</name>